<comment type="caution">
    <text evidence="6">The sequence shown here is derived from an EMBL/GenBank/DDBJ whole genome shotgun (WGS) entry which is preliminary data.</text>
</comment>
<dbReference type="GO" id="GO:0004713">
    <property type="term" value="F:protein tyrosine kinase activity"/>
    <property type="evidence" value="ECO:0007669"/>
    <property type="project" value="InterPro"/>
</dbReference>
<keyword evidence="2" id="KW-0418">Kinase</keyword>
<evidence type="ECO:0000256" key="2">
    <source>
        <dbReference type="ARBA" id="ARBA00022527"/>
    </source>
</evidence>
<dbReference type="InterPro" id="IPR020635">
    <property type="entry name" value="Tyr_kinase_cat_dom"/>
</dbReference>
<evidence type="ECO:0000313" key="6">
    <source>
        <dbReference type="EMBL" id="GFC61573.1"/>
    </source>
</evidence>
<dbReference type="EMBL" id="BKCJ010990227">
    <property type="protein sequence ID" value="GFC61573.1"/>
    <property type="molecule type" value="Genomic_DNA"/>
</dbReference>
<evidence type="ECO:0000259" key="5">
    <source>
        <dbReference type="PROSITE" id="PS50011"/>
    </source>
</evidence>
<dbReference type="Gene3D" id="1.10.510.10">
    <property type="entry name" value="Transferase(Phosphotransferase) domain 1"/>
    <property type="match status" value="2"/>
</dbReference>
<dbReference type="InterPro" id="IPR000719">
    <property type="entry name" value="Prot_kinase_dom"/>
</dbReference>
<dbReference type="Pfam" id="PF07714">
    <property type="entry name" value="PK_Tyr_Ser-Thr"/>
    <property type="match status" value="2"/>
</dbReference>
<dbReference type="InterPro" id="IPR011009">
    <property type="entry name" value="Kinase-like_dom_sf"/>
</dbReference>
<dbReference type="AlphaFoldDB" id="A0A699QDD0"/>
<keyword evidence="6" id="KW-0675">Receptor</keyword>
<feature type="domain" description="Protein kinase" evidence="5">
    <location>
        <begin position="1"/>
        <end position="184"/>
    </location>
</feature>
<dbReference type="GO" id="GO:0004674">
    <property type="term" value="F:protein serine/threonine kinase activity"/>
    <property type="evidence" value="ECO:0007669"/>
    <property type="project" value="UniProtKB-KW"/>
</dbReference>
<dbReference type="SMART" id="SM00219">
    <property type="entry name" value="TyrKc"/>
    <property type="match status" value="1"/>
</dbReference>
<evidence type="ECO:0000256" key="3">
    <source>
        <dbReference type="ARBA" id="ARBA00023136"/>
    </source>
</evidence>
<protein>
    <submittedName>
        <fullName evidence="6">Protein STRUBBELIG-receptor family 3 isoform X1</fullName>
    </submittedName>
</protein>
<comment type="subcellular location">
    <subcellularLocation>
        <location evidence="1">Cell membrane</location>
        <topology evidence="1">Lipid-anchor</topology>
    </subcellularLocation>
</comment>
<keyword evidence="4" id="KW-0449">Lipoprotein</keyword>
<proteinExistence type="predicted"/>
<dbReference type="InterPro" id="IPR001245">
    <property type="entry name" value="Ser-Thr/Tyr_kinase_cat_dom"/>
</dbReference>
<dbReference type="PROSITE" id="PS50011">
    <property type="entry name" value="PROTEIN_KINASE_DOM"/>
    <property type="match status" value="1"/>
</dbReference>
<keyword evidence="2" id="KW-0723">Serine/threonine-protein kinase</keyword>
<dbReference type="SUPFAM" id="SSF56112">
    <property type="entry name" value="Protein kinase-like (PK-like)"/>
    <property type="match status" value="1"/>
</dbReference>
<accession>A0A699QDD0</accession>
<dbReference type="GO" id="GO:0005524">
    <property type="term" value="F:ATP binding"/>
    <property type="evidence" value="ECO:0007669"/>
    <property type="project" value="InterPro"/>
</dbReference>
<sequence>VNNLDKIRHANVVELMGYCSEHGQRLLIYEYCSDGTLQEALHSDDDYKKKFTWSLRIHLSVRLSDCGLAPLISRGVASQLSGNLLAAFGYGAPEFESGIYTEMSDVYSFGVVMLELLTGRKSYDSTRHRGEQLLVRWAVPQFHDIDALTRMVDPSLNGQFPVKSLSNFADIISRCVQVRYTHPS</sequence>
<dbReference type="GO" id="GO:0005886">
    <property type="term" value="C:plasma membrane"/>
    <property type="evidence" value="ECO:0007669"/>
    <property type="project" value="UniProtKB-SubCell"/>
</dbReference>
<evidence type="ECO:0000256" key="4">
    <source>
        <dbReference type="ARBA" id="ARBA00023288"/>
    </source>
</evidence>
<feature type="non-terminal residue" evidence="6">
    <location>
        <position position="1"/>
    </location>
</feature>
<gene>
    <name evidence="6" type="ORF">Tci_833543</name>
</gene>
<keyword evidence="2" id="KW-0808">Transferase</keyword>
<reference evidence="6" key="1">
    <citation type="journal article" date="2019" name="Sci. Rep.">
        <title>Draft genome of Tanacetum cinerariifolium, the natural source of mosquito coil.</title>
        <authorList>
            <person name="Yamashiro T."/>
            <person name="Shiraishi A."/>
            <person name="Satake H."/>
            <person name="Nakayama K."/>
        </authorList>
    </citation>
    <scope>NUCLEOTIDE SEQUENCE</scope>
</reference>
<dbReference type="PANTHER" id="PTHR47985:SF44">
    <property type="entry name" value="SERINE_THREONINE-PROTEIN KINASE PBS1"/>
    <property type="match status" value="1"/>
</dbReference>
<name>A0A699QDD0_TANCI</name>
<evidence type="ECO:0000256" key="1">
    <source>
        <dbReference type="ARBA" id="ARBA00004193"/>
    </source>
</evidence>
<dbReference type="PANTHER" id="PTHR47985">
    <property type="entry name" value="OS07G0668900 PROTEIN"/>
    <property type="match status" value="1"/>
</dbReference>
<organism evidence="6">
    <name type="scientific">Tanacetum cinerariifolium</name>
    <name type="common">Dalmatian daisy</name>
    <name type="synonym">Chrysanthemum cinerariifolium</name>
    <dbReference type="NCBI Taxonomy" id="118510"/>
    <lineage>
        <taxon>Eukaryota</taxon>
        <taxon>Viridiplantae</taxon>
        <taxon>Streptophyta</taxon>
        <taxon>Embryophyta</taxon>
        <taxon>Tracheophyta</taxon>
        <taxon>Spermatophyta</taxon>
        <taxon>Magnoliopsida</taxon>
        <taxon>eudicotyledons</taxon>
        <taxon>Gunneridae</taxon>
        <taxon>Pentapetalae</taxon>
        <taxon>asterids</taxon>
        <taxon>campanulids</taxon>
        <taxon>Asterales</taxon>
        <taxon>Asteraceae</taxon>
        <taxon>Asteroideae</taxon>
        <taxon>Anthemideae</taxon>
        <taxon>Anthemidinae</taxon>
        <taxon>Tanacetum</taxon>
    </lineage>
</organism>
<keyword evidence="3" id="KW-0472">Membrane</keyword>